<dbReference type="PANTHER" id="PTHR10742:SF410">
    <property type="entry name" value="LYSINE-SPECIFIC HISTONE DEMETHYLASE 2"/>
    <property type="match status" value="1"/>
</dbReference>
<dbReference type="Proteomes" id="UP000831775">
    <property type="component" value="Chromosome"/>
</dbReference>
<reference evidence="2 3" key="1">
    <citation type="submission" date="2022-04" db="EMBL/GenBank/DDBJ databases">
        <title>Leucobacter sp. isolated from rhizosphere of onion.</title>
        <authorList>
            <person name="Won M."/>
            <person name="Lee C.-M."/>
            <person name="Woen H.-Y."/>
            <person name="Kwon S.-W."/>
        </authorList>
    </citation>
    <scope>NUCLEOTIDE SEQUENCE [LARGE SCALE GENOMIC DNA]</scope>
    <source>
        <strain evidence="2 3">H25R-14</strain>
    </source>
</reference>
<organism evidence="2 3">
    <name type="scientific">Leucobacter rhizosphaerae</name>
    <dbReference type="NCBI Taxonomy" id="2932245"/>
    <lineage>
        <taxon>Bacteria</taxon>
        <taxon>Bacillati</taxon>
        <taxon>Actinomycetota</taxon>
        <taxon>Actinomycetes</taxon>
        <taxon>Micrococcales</taxon>
        <taxon>Microbacteriaceae</taxon>
        <taxon>Leucobacter</taxon>
    </lineage>
</organism>
<dbReference type="EMBL" id="CP095043">
    <property type="protein sequence ID" value="UOQ59482.1"/>
    <property type="molecule type" value="Genomic_DNA"/>
</dbReference>
<protein>
    <submittedName>
        <fullName evidence="2">FAD-dependent oxidoreductase</fullName>
    </submittedName>
</protein>
<dbReference type="Gene3D" id="3.50.50.60">
    <property type="entry name" value="FAD/NAD(P)-binding domain"/>
    <property type="match status" value="1"/>
</dbReference>
<dbReference type="PANTHER" id="PTHR10742">
    <property type="entry name" value="FLAVIN MONOAMINE OXIDASE"/>
    <property type="match status" value="1"/>
</dbReference>
<evidence type="ECO:0000313" key="2">
    <source>
        <dbReference type="EMBL" id="UOQ59482.1"/>
    </source>
</evidence>
<evidence type="ECO:0000313" key="3">
    <source>
        <dbReference type="Proteomes" id="UP000831775"/>
    </source>
</evidence>
<keyword evidence="3" id="KW-1185">Reference proteome</keyword>
<dbReference type="InterPro" id="IPR036188">
    <property type="entry name" value="FAD/NAD-bd_sf"/>
</dbReference>
<dbReference type="RefSeq" id="WP_244684522.1">
    <property type="nucleotide sequence ID" value="NZ_CP095043.1"/>
</dbReference>
<dbReference type="SUPFAM" id="SSF51905">
    <property type="entry name" value="FAD/NAD(P)-binding domain"/>
    <property type="match status" value="1"/>
</dbReference>
<dbReference type="Pfam" id="PF01593">
    <property type="entry name" value="Amino_oxidase"/>
    <property type="match status" value="1"/>
</dbReference>
<proteinExistence type="predicted"/>
<accession>A0ABY4FTA4</accession>
<dbReference type="InterPro" id="IPR002937">
    <property type="entry name" value="Amino_oxidase"/>
</dbReference>
<gene>
    <name evidence="2" type="ORF">MUN76_10500</name>
</gene>
<feature type="domain" description="Amine oxidase" evidence="1">
    <location>
        <begin position="11"/>
        <end position="403"/>
    </location>
</feature>
<sequence>MSTVIVVGAGLSGLTAAWRLHQAGHNVRVLEARDRVGGRTWSTTLANGAVTERGGEWVFPTDSAIRWIGAELELPIMSHGVLYLRRTRDGVVPSAAEIAETTRRLRATAASMIADGQTAVSVEEVGRAALGAGFGDDAGYHRIITSLAIDPALVSAAASILRPAETGAYIEDGGRFVHGNQSVCLEIARRLGAAVSLETPVHAIDQSASGVEVTTQDGSRLHADYAVVSVPLPVLRRLELGFDLTDSQQQALAHRTMGTAAKLGIAVTGDDGETGVQHPEIPMWSWRTLATDGERRIDALAQFAGSHAALERLRTAEGPEAWLAELRQMRPELDLGGETLLTDWTSDPWAGGSYSAAGVDWQEADVHAFDVATGRVAIAGEHTGMLQTLNGAVLSGMRASRVIAELAHAASRA</sequence>
<dbReference type="InterPro" id="IPR050281">
    <property type="entry name" value="Flavin_monoamine_oxidase"/>
</dbReference>
<evidence type="ECO:0000259" key="1">
    <source>
        <dbReference type="Pfam" id="PF01593"/>
    </source>
</evidence>
<name>A0ABY4FTA4_9MICO</name>